<evidence type="ECO:0000313" key="3">
    <source>
        <dbReference type="Proteomes" id="UP000225740"/>
    </source>
</evidence>
<keyword evidence="3" id="KW-1185">Reference proteome</keyword>
<name>A0A2G1W0G8_9BACT</name>
<reference evidence="2 3" key="1">
    <citation type="submission" date="2017-06" db="EMBL/GenBank/DDBJ databases">
        <title>Description of Rhodopirellula bahusiensis sp. nov.</title>
        <authorList>
            <person name="Kizina J."/>
            <person name="Harder J."/>
        </authorList>
    </citation>
    <scope>NUCLEOTIDE SEQUENCE [LARGE SCALE GENOMIC DNA]</scope>
    <source>
        <strain evidence="2 3">SWK21</strain>
    </source>
</reference>
<gene>
    <name evidence="2" type="ORF">CEE69_25425</name>
</gene>
<sequence>MAVVIAAECLADRQGNSKRTSGTQPPNIFTSPPLRNAKQLAHSTLGIPMLRFAICGVIACTLFVPAIGCSGSSEPEVIMDLQTAADIQAERDARDKKSAEQAAKEAKSAPKQR</sequence>
<organism evidence="2 3">
    <name type="scientific">Rhodopirellula bahusiensis</name>
    <dbReference type="NCBI Taxonomy" id="2014065"/>
    <lineage>
        <taxon>Bacteria</taxon>
        <taxon>Pseudomonadati</taxon>
        <taxon>Planctomycetota</taxon>
        <taxon>Planctomycetia</taxon>
        <taxon>Pirellulales</taxon>
        <taxon>Pirellulaceae</taxon>
        <taxon>Rhodopirellula</taxon>
    </lineage>
</organism>
<dbReference type="Proteomes" id="UP000225740">
    <property type="component" value="Unassembled WGS sequence"/>
</dbReference>
<comment type="caution">
    <text evidence="2">The sequence shown here is derived from an EMBL/GenBank/DDBJ whole genome shotgun (WGS) entry which is preliminary data.</text>
</comment>
<proteinExistence type="predicted"/>
<accession>A0A2G1W0G8</accession>
<feature type="compositionally biased region" description="Polar residues" evidence="1">
    <location>
        <begin position="17"/>
        <end position="30"/>
    </location>
</feature>
<evidence type="ECO:0000313" key="2">
    <source>
        <dbReference type="EMBL" id="PHQ32471.1"/>
    </source>
</evidence>
<protein>
    <submittedName>
        <fullName evidence="2">Uncharacterized protein</fullName>
    </submittedName>
</protein>
<feature type="region of interest" description="Disordered" evidence="1">
    <location>
        <begin position="14"/>
        <end position="34"/>
    </location>
</feature>
<dbReference type="EMBL" id="NIZW01000026">
    <property type="protein sequence ID" value="PHQ32471.1"/>
    <property type="molecule type" value="Genomic_DNA"/>
</dbReference>
<evidence type="ECO:0000256" key="1">
    <source>
        <dbReference type="SAM" id="MobiDB-lite"/>
    </source>
</evidence>
<dbReference type="AlphaFoldDB" id="A0A2G1W0G8"/>
<feature type="region of interest" description="Disordered" evidence="1">
    <location>
        <begin position="89"/>
        <end position="113"/>
    </location>
</feature>